<keyword evidence="5" id="KW-1185">Reference proteome</keyword>
<evidence type="ECO:0000313" key="4">
    <source>
        <dbReference type="Ensembl" id="ENSEBUP00000025343.1"/>
    </source>
</evidence>
<dbReference type="Proteomes" id="UP000694388">
    <property type="component" value="Unplaced"/>
</dbReference>
<dbReference type="InterPro" id="IPR012462">
    <property type="entry name" value="UFSP1/2_DUB_cat"/>
</dbReference>
<reference evidence="4" key="2">
    <citation type="submission" date="2025-09" db="UniProtKB">
        <authorList>
            <consortium name="Ensembl"/>
        </authorList>
    </citation>
    <scope>IDENTIFICATION</scope>
</reference>
<name>A0A8C4R7G3_EPTBU</name>
<dbReference type="PANTHER" id="PTHR48153:SF3">
    <property type="entry name" value="INACTIVE UFM1-SPECIFIC PROTEASE 1"/>
    <property type="match status" value="1"/>
</dbReference>
<dbReference type="SUPFAM" id="SSF54001">
    <property type="entry name" value="Cysteine proteinases"/>
    <property type="match status" value="1"/>
</dbReference>
<evidence type="ECO:0000256" key="2">
    <source>
        <dbReference type="ARBA" id="ARBA00022801"/>
    </source>
</evidence>
<evidence type="ECO:0000259" key="3">
    <source>
        <dbReference type="Pfam" id="PF07910"/>
    </source>
</evidence>
<reference evidence="4" key="1">
    <citation type="submission" date="2025-08" db="UniProtKB">
        <authorList>
            <consortium name="Ensembl"/>
        </authorList>
    </citation>
    <scope>IDENTIFICATION</scope>
</reference>
<dbReference type="GO" id="GO:0071567">
    <property type="term" value="F:deUFMylase activity"/>
    <property type="evidence" value="ECO:0007669"/>
    <property type="project" value="TreeGrafter"/>
</dbReference>
<protein>
    <submittedName>
        <fullName evidence="4">UFM1-specific peptidase 1 (non-functional)</fullName>
    </submittedName>
</protein>
<dbReference type="Ensembl" id="ENSEBUT00000025919.1">
    <property type="protein sequence ID" value="ENSEBUP00000025343.1"/>
    <property type="gene ID" value="ENSEBUG00000015631.1"/>
</dbReference>
<evidence type="ECO:0000256" key="1">
    <source>
        <dbReference type="ARBA" id="ARBA00008552"/>
    </source>
</evidence>
<dbReference type="Pfam" id="PF07910">
    <property type="entry name" value="Peptidase_C78"/>
    <property type="match status" value="1"/>
</dbReference>
<dbReference type="GeneTree" id="ENSGT00940000162936"/>
<keyword evidence="2" id="KW-0378">Hydrolase</keyword>
<dbReference type="AlphaFoldDB" id="A0A8C4R7G3"/>
<proteinExistence type="inferred from homology"/>
<comment type="similarity">
    <text evidence="1">Belongs to the peptidase C78 family.</text>
</comment>
<dbReference type="PANTHER" id="PTHR48153">
    <property type="entry name" value="UFM1-SPECIFIC PROTEASE 2"/>
    <property type="match status" value="1"/>
</dbReference>
<feature type="domain" description="UFSP1/2/DUB catalytic" evidence="3">
    <location>
        <begin position="39"/>
        <end position="225"/>
    </location>
</feature>
<dbReference type="Gene3D" id="3.90.70.130">
    <property type="match status" value="1"/>
</dbReference>
<dbReference type="InterPro" id="IPR038765">
    <property type="entry name" value="Papain-like_cys_pep_sf"/>
</dbReference>
<accession>A0A8C4R7G3</accession>
<sequence length="259" mass="29051">MTFSIRETTTTSQAMVIFSMLLCIWPDRIDMPTNAVQSAKVNGPSSFYHYGCDAVDDRGWGCGYRTIQTLCSWVLFGRVVDPSEEVPSLLRIQQELVALGDKQRVFIGSHEWVGSVEASFLLDQLYGVQCRLIHVRCDEDLTEHVIPDLLHHFNNSRAPVMMGGNNDAASKCVLGVCYSENVYYILILDPHYYGPTLSIEEACSGGWLAWRSINSFDNNSFYNFCLPQSQTYGSPSSVPSSSTSLCPEKTPIRRRLHCP</sequence>
<evidence type="ECO:0000313" key="5">
    <source>
        <dbReference type="Proteomes" id="UP000694388"/>
    </source>
</evidence>
<organism evidence="4 5">
    <name type="scientific">Eptatretus burgeri</name>
    <name type="common">Inshore hagfish</name>
    <dbReference type="NCBI Taxonomy" id="7764"/>
    <lineage>
        <taxon>Eukaryota</taxon>
        <taxon>Metazoa</taxon>
        <taxon>Chordata</taxon>
        <taxon>Craniata</taxon>
        <taxon>Vertebrata</taxon>
        <taxon>Cyclostomata</taxon>
        <taxon>Myxini</taxon>
        <taxon>Myxiniformes</taxon>
        <taxon>Myxinidae</taxon>
        <taxon>Eptatretinae</taxon>
        <taxon>Eptatretus</taxon>
    </lineage>
</organism>